<sequence>MKKLSIVSVLVLAVVAWSCNEDVRRTPGHVYMPDMAYSRAIETYAPIDTLAKQGIHYNRLPVAGTIKRGELLPFPLAKDKTGDTANYVQSTHIANPLPALDAVQMKEAERLYLVNCGICHGTALDGNGPLYKGGEGPFSAAPANLATGPKYVTMPDGQMFYSVTYGKGQMGSYASQLSTTQRWMVIHYIKSKQGGGKQAAAVAPATDSAAAKPAAAGAATAAKKPAADTTAKKK</sequence>
<evidence type="ECO:0000256" key="1">
    <source>
        <dbReference type="ARBA" id="ARBA00022617"/>
    </source>
</evidence>
<organism evidence="6 7">
    <name type="scientific">Niastella soli</name>
    <dbReference type="NCBI Taxonomy" id="2821487"/>
    <lineage>
        <taxon>Bacteria</taxon>
        <taxon>Pseudomonadati</taxon>
        <taxon>Bacteroidota</taxon>
        <taxon>Chitinophagia</taxon>
        <taxon>Chitinophagales</taxon>
        <taxon>Chitinophagaceae</taxon>
        <taxon>Niastella</taxon>
    </lineage>
</organism>
<evidence type="ECO:0000256" key="4">
    <source>
        <dbReference type="PROSITE-ProRule" id="PRU00433"/>
    </source>
</evidence>
<dbReference type="RefSeq" id="WP_209137917.1">
    <property type="nucleotide sequence ID" value="NZ_JAGHKO010000001.1"/>
</dbReference>
<evidence type="ECO:0000256" key="3">
    <source>
        <dbReference type="ARBA" id="ARBA00023004"/>
    </source>
</evidence>
<reference evidence="6 7" key="1">
    <citation type="submission" date="2021-03" db="EMBL/GenBank/DDBJ databases">
        <title>Assistant Professor.</title>
        <authorList>
            <person name="Huq M.A."/>
        </authorList>
    </citation>
    <scope>NUCLEOTIDE SEQUENCE [LARGE SCALE GENOMIC DNA]</scope>
    <source>
        <strain evidence="6 7">MAH-29</strain>
    </source>
</reference>
<dbReference type="InterPro" id="IPR009056">
    <property type="entry name" value="Cyt_c-like_dom"/>
</dbReference>
<gene>
    <name evidence="6" type="ORF">J7I42_06280</name>
</gene>
<evidence type="ECO:0000313" key="6">
    <source>
        <dbReference type="EMBL" id="MBO9199863.1"/>
    </source>
</evidence>
<dbReference type="Proteomes" id="UP000677244">
    <property type="component" value="Unassembled WGS sequence"/>
</dbReference>
<keyword evidence="7" id="KW-1185">Reference proteome</keyword>
<dbReference type="EMBL" id="JAGHKO010000001">
    <property type="protein sequence ID" value="MBO9199863.1"/>
    <property type="molecule type" value="Genomic_DNA"/>
</dbReference>
<accession>A0ABS3YPQ0</accession>
<name>A0ABS3YPQ0_9BACT</name>
<dbReference type="Gene3D" id="1.10.760.10">
    <property type="entry name" value="Cytochrome c-like domain"/>
    <property type="match status" value="1"/>
</dbReference>
<keyword evidence="3 4" id="KW-0408">Iron</keyword>
<evidence type="ECO:0000256" key="2">
    <source>
        <dbReference type="ARBA" id="ARBA00022723"/>
    </source>
</evidence>
<feature type="domain" description="Cytochrome c" evidence="5">
    <location>
        <begin position="103"/>
        <end position="193"/>
    </location>
</feature>
<keyword evidence="2 4" id="KW-0479">Metal-binding</keyword>
<proteinExistence type="predicted"/>
<evidence type="ECO:0000313" key="7">
    <source>
        <dbReference type="Proteomes" id="UP000677244"/>
    </source>
</evidence>
<comment type="caution">
    <text evidence="6">The sequence shown here is derived from an EMBL/GenBank/DDBJ whole genome shotgun (WGS) entry which is preliminary data.</text>
</comment>
<dbReference type="SUPFAM" id="SSF46626">
    <property type="entry name" value="Cytochrome c"/>
    <property type="match status" value="1"/>
</dbReference>
<evidence type="ECO:0000259" key="5">
    <source>
        <dbReference type="PROSITE" id="PS51007"/>
    </source>
</evidence>
<dbReference type="PANTHER" id="PTHR40394:SF2">
    <property type="entry name" value="QUINOL:CYTOCHROME C OXIDOREDUCTASE MEMBRANE PROTEIN"/>
    <property type="match status" value="1"/>
</dbReference>
<dbReference type="PROSITE" id="PS51007">
    <property type="entry name" value="CYTC"/>
    <property type="match status" value="1"/>
</dbReference>
<keyword evidence="1 4" id="KW-0349">Heme</keyword>
<dbReference type="Pfam" id="PF13442">
    <property type="entry name" value="Cytochrome_CBB3"/>
    <property type="match status" value="1"/>
</dbReference>
<dbReference type="PANTHER" id="PTHR40394">
    <property type="entry name" value="LIPOPROTEIN-RELATED"/>
    <property type="match status" value="1"/>
</dbReference>
<dbReference type="InterPro" id="IPR036909">
    <property type="entry name" value="Cyt_c-like_dom_sf"/>
</dbReference>
<protein>
    <submittedName>
        <fullName evidence="6">Cytochrome c</fullName>
    </submittedName>
</protein>